<dbReference type="Gene3D" id="3.15.10.30">
    <property type="entry name" value="Haemolymph juvenile hormone binding protein"/>
    <property type="match status" value="1"/>
</dbReference>
<dbReference type="EMBL" id="JAJJHW010003409">
    <property type="protein sequence ID" value="KAH8358938.1"/>
    <property type="molecule type" value="Genomic_DNA"/>
</dbReference>
<evidence type="ECO:0000313" key="4">
    <source>
        <dbReference type="EMBL" id="KAH8358938.1"/>
    </source>
</evidence>
<dbReference type="Pfam" id="PF06585">
    <property type="entry name" value="JHBP"/>
    <property type="match status" value="1"/>
</dbReference>
<name>A0AAD4JSQ3_9MUSC</name>
<sequence>MTLAAGINKCAISDENCLKNSINYVLKNYAKTGLKELGLVQLDPLRVKKFSLGKNPKSPVNIDLTFSNADLLGLGDAQVKKASAFTVDLSRDITFDMVSPRITLKGPYSIEGKVLILPIQGKGDAQIELKRCKVHAVIKLKAVKKGPRQTIAEVVDVKLDLDPSRVTYKFDGLFNGQKAQSDNFHALVNESWLEIFNELKADISTATGLIFKSILNRTLSKLPLEQLFTGV</sequence>
<dbReference type="PANTHER" id="PTHR11008:SF32">
    <property type="entry name" value="CIRCADIAN CLOCK-CONTROLLED PROTEIN DAYWAKE-RELATED"/>
    <property type="match status" value="1"/>
</dbReference>
<keyword evidence="1" id="KW-0732">Signal</keyword>
<evidence type="ECO:0000256" key="3">
    <source>
        <dbReference type="ARBA" id="ARBA00060902"/>
    </source>
</evidence>
<dbReference type="InterPro" id="IPR038606">
    <property type="entry name" value="To_sf"/>
</dbReference>
<organism evidence="4 5">
    <name type="scientific">Drosophila rubida</name>
    <dbReference type="NCBI Taxonomy" id="30044"/>
    <lineage>
        <taxon>Eukaryota</taxon>
        <taxon>Metazoa</taxon>
        <taxon>Ecdysozoa</taxon>
        <taxon>Arthropoda</taxon>
        <taxon>Hexapoda</taxon>
        <taxon>Insecta</taxon>
        <taxon>Pterygota</taxon>
        <taxon>Neoptera</taxon>
        <taxon>Endopterygota</taxon>
        <taxon>Diptera</taxon>
        <taxon>Brachycera</taxon>
        <taxon>Muscomorpha</taxon>
        <taxon>Ephydroidea</taxon>
        <taxon>Drosophilidae</taxon>
        <taxon>Drosophila</taxon>
    </lineage>
</organism>
<gene>
    <name evidence="4" type="ORF">KR093_003374</name>
</gene>
<evidence type="ECO:0008006" key="6">
    <source>
        <dbReference type="Google" id="ProtNLM"/>
    </source>
</evidence>
<keyword evidence="2" id="KW-0090">Biological rhythms</keyword>
<keyword evidence="5" id="KW-1185">Reference proteome</keyword>
<dbReference type="InterPro" id="IPR010562">
    <property type="entry name" value="Haemolymph_juvenile_hormone-bd"/>
</dbReference>
<dbReference type="GO" id="GO:0005615">
    <property type="term" value="C:extracellular space"/>
    <property type="evidence" value="ECO:0007669"/>
    <property type="project" value="TreeGrafter"/>
</dbReference>
<accession>A0AAD4JSQ3</accession>
<evidence type="ECO:0000256" key="2">
    <source>
        <dbReference type="ARBA" id="ARBA00023108"/>
    </source>
</evidence>
<dbReference type="FunFam" id="3.15.10.30:FF:000001">
    <property type="entry name" value="Takeout-like protein 1"/>
    <property type="match status" value="1"/>
</dbReference>
<dbReference type="SMART" id="SM00700">
    <property type="entry name" value="JHBP"/>
    <property type="match status" value="1"/>
</dbReference>
<proteinExistence type="inferred from homology"/>
<evidence type="ECO:0000313" key="5">
    <source>
        <dbReference type="Proteomes" id="UP001200034"/>
    </source>
</evidence>
<comment type="caution">
    <text evidence="4">The sequence shown here is derived from an EMBL/GenBank/DDBJ whole genome shotgun (WGS) entry which is preliminary data.</text>
</comment>
<dbReference type="PANTHER" id="PTHR11008">
    <property type="entry name" value="PROTEIN TAKEOUT-LIKE PROTEIN"/>
    <property type="match status" value="1"/>
</dbReference>
<comment type="similarity">
    <text evidence="3">Belongs to the TO family.</text>
</comment>
<dbReference type="Proteomes" id="UP001200034">
    <property type="component" value="Unassembled WGS sequence"/>
</dbReference>
<dbReference type="GO" id="GO:0007623">
    <property type="term" value="P:circadian rhythm"/>
    <property type="evidence" value="ECO:0007669"/>
    <property type="project" value="UniProtKB-ARBA"/>
</dbReference>
<evidence type="ECO:0000256" key="1">
    <source>
        <dbReference type="ARBA" id="ARBA00022729"/>
    </source>
</evidence>
<reference evidence="4" key="1">
    <citation type="journal article" date="2021" name="Mol. Ecol. Resour.">
        <title>Phylogenomic analyses of the genus Drosophila reveals genomic signals of climate adaptation.</title>
        <authorList>
            <person name="Li F."/>
            <person name="Rane R.V."/>
            <person name="Luria V."/>
            <person name="Xiong Z."/>
            <person name="Chen J."/>
            <person name="Li Z."/>
            <person name="Catullo R.A."/>
            <person name="Griffin P.C."/>
            <person name="Schiffer M."/>
            <person name="Pearce S."/>
            <person name="Lee S.F."/>
            <person name="McElroy K."/>
            <person name="Stocker A."/>
            <person name="Shirriffs J."/>
            <person name="Cockerell F."/>
            <person name="Coppin C."/>
            <person name="Sgro C.M."/>
            <person name="Karger A."/>
            <person name="Cain J.W."/>
            <person name="Weber J.A."/>
            <person name="Santpere G."/>
            <person name="Kirschner M.W."/>
            <person name="Hoffmann A.A."/>
            <person name="Oakeshott J.G."/>
            <person name="Zhang G."/>
        </authorList>
    </citation>
    <scope>NUCLEOTIDE SEQUENCE</scope>
    <source>
        <strain evidence="4">BGI-SZ-2011g</strain>
    </source>
</reference>
<protein>
    <recommendedName>
        <fullName evidence="6">Protein takeout</fullName>
    </recommendedName>
</protein>
<dbReference type="AlphaFoldDB" id="A0AAD4JSQ3"/>